<keyword evidence="2" id="KW-1185">Reference proteome</keyword>
<dbReference type="SUPFAM" id="SSF81383">
    <property type="entry name" value="F-box domain"/>
    <property type="match status" value="1"/>
</dbReference>
<dbReference type="InterPro" id="IPR032675">
    <property type="entry name" value="LRR_dom_sf"/>
</dbReference>
<organism evidence="2 3">
    <name type="scientific">Frankliniella occidentalis</name>
    <name type="common">Western flower thrips</name>
    <name type="synonym">Euthrips occidentalis</name>
    <dbReference type="NCBI Taxonomy" id="133901"/>
    <lineage>
        <taxon>Eukaryota</taxon>
        <taxon>Metazoa</taxon>
        <taxon>Ecdysozoa</taxon>
        <taxon>Arthropoda</taxon>
        <taxon>Hexapoda</taxon>
        <taxon>Insecta</taxon>
        <taxon>Pterygota</taxon>
        <taxon>Neoptera</taxon>
        <taxon>Paraneoptera</taxon>
        <taxon>Thysanoptera</taxon>
        <taxon>Terebrantia</taxon>
        <taxon>Thripoidea</taxon>
        <taxon>Thripidae</taxon>
        <taxon>Frankliniella</taxon>
    </lineage>
</organism>
<accession>A0A6J1SDH8</accession>
<dbReference type="KEGG" id="foc:113206731"/>
<dbReference type="Gene3D" id="3.80.10.10">
    <property type="entry name" value="Ribonuclease Inhibitor"/>
    <property type="match status" value="1"/>
</dbReference>
<evidence type="ECO:0000313" key="3">
    <source>
        <dbReference type="RefSeq" id="XP_026278738.1"/>
    </source>
</evidence>
<dbReference type="InterPro" id="IPR036047">
    <property type="entry name" value="F-box-like_dom_sf"/>
</dbReference>
<feature type="domain" description="F-box" evidence="1">
    <location>
        <begin position="15"/>
        <end position="62"/>
    </location>
</feature>
<dbReference type="Pfam" id="PF12937">
    <property type="entry name" value="F-box-like"/>
    <property type="match status" value="1"/>
</dbReference>
<dbReference type="PROSITE" id="PS50181">
    <property type="entry name" value="FBOX"/>
    <property type="match status" value="1"/>
</dbReference>
<reference evidence="3" key="1">
    <citation type="submission" date="2025-08" db="UniProtKB">
        <authorList>
            <consortium name="RefSeq"/>
        </authorList>
    </citation>
    <scope>IDENTIFICATION</scope>
    <source>
        <tissue evidence="3">Whole organism</tissue>
    </source>
</reference>
<sequence length="474" mass="51714">MGSVTPSTMTVEGEKLTLLSLPDPPLLRVLSLLPVEALGAAARACSRLGALTREHPSLWPGRGELVEFWEYEDLLDLVRVAPRVAILRLFSVDEIDEQNEPYASARFNYRDSKLTVGTEHDVASLILELGPSLKHFVMTKYRGVSPLASLREVGSLETLYVRLVDGGGDLDWPQDAVLPKLHSVQLHCEDDHVPSGATLDALRALLQAHSGQLRFVSLGSPQLLPLLEACRGQLRRLTVAAAPGVAAGLRCVQGLEELRIILDHDRREKEVDDLLRTWPGCPLVRVELVHCGDATLGALGAGALAGVRHLVLESPYRRLHALGAALAGLPALCCLDLRAAPSPEVLRDVAAADIPALQLLIVTSCDASKRDREPPLLCARPPSDAELLPALADLVLRAPAPLHVWLRQYRWRPLEPRLRCRLLFAHPAPAEPAAEPCPWCWLCAPAAAPLRSDFRMPVESAEVVESARVHRCDC</sequence>
<gene>
    <name evidence="3" type="primary">LOC113206731</name>
</gene>
<dbReference type="AlphaFoldDB" id="A0A6J1SDH8"/>
<dbReference type="Proteomes" id="UP000504606">
    <property type="component" value="Unplaced"/>
</dbReference>
<protein>
    <submittedName>
        <fullName evidence="3">Uncharacterized protein LOC113206731</fullName>
    </submittedName>
</protein>
<proteinExistence type="predicted"/>
<name>A0A6J1SDH8_FRAOC</name>
<evidence type="ECO:0000259" key="1">
    <source>
        <dbReference type="PROSITE" id="PS50181"/>
    </source>
</evidence>
<dbReference type="InterPro" id="IPR001810">
    <property type="entry name" value="F-box_dom"/>
</dbReference>
<evidence type="ECO:0000313" key="2">
    <source>
        <dbReference type="Proteomes" id="UP000504606"/>
    </source>
</evidence>
<dbReference type="GeneID" id="113206731"/>
<dbReference type="RefSeq" id="XP_026278738.1">
    <property type="nucleotide sequence ID" value="XM_026422953.2"/>
</dbReference>